<protein>
    <recommendedName>
        <fullName evidence="2">arginine--tRNA ligase</fullName>
        <ecNumber evidence="2">6.1.1.19</ecNumber>
    </recommendedName>
</protein>
<evidence type="ECO:0000256" key="2">
    <source>
        <dbReference type="ARBA" id="ARBA00012837"/>
    </source>
</evidence>
<keyword evidence="3" id="KW-0436">Ligase</keyword>
<dbReference type="InterPro" id="IPR009080">
    <property type="entry name" value="tRNAsynth_Ia_anticodon-bd"/>
</dbReference>
<reference evidence="8 9" key="1">
    <citation type="submission" date="2015-06" db="EMBL/GenBank/DDBJ databases">
        <title>Draft genome assembly of filamentous brackish cyanobacterium Limnoraphis robusta strain CS-951.</title>
        <authorList>
            <person name="Willis A."/>
            <person name="Parks M."/>
            <person name="Burford M.A."/>
        </authorList>
    </citation>
    <scope>NUCLEOTIDE SEQUENCE [LARGE SCALE GENOMIC DNA]</scope>
    <source>
        <strain evidence="8 9">CS-951</strain>
    </source>
</reference>
<gene>
    <name evidence="8" type="ORF">WN50_04855</name>
</gene>
<sequence>MMMTLSQKSAKFWLSIPEYPLEALPSSAYIRCSLTTTVKNILEKCHTSVSTEGANNQESLPNIEVFFNSIQTSQKVYKASLSRQLAADLPPDIEQTSLKDEPKDWFIKTADFGDDCDRVLQHRDGEYTQLLEDIARYHQIFQQGYDKIILIRPTTYTGYDIQLTAAMQCLGYTKEQFQFIIVQPLKLYAFHKPTQQIHPISDLPPKELIKAIGMDALRWHSFSTPLTKVAPINLSTVGQLQSNDTFALVQFIYQRCLTLVRQGKDEGINPSMNWDDLKNLTWESTHAVKLLDLVEATPQVLAESSRELAPHLICSHLENFSQLCQPWLEGLSLTPQNFQLLSTIEQTMLELLKILGIQR</sequence>
<dbReference type="GO" id="GO:0006420">
    <property type="term" value="P:arginyl-tRNA aminoacylation"/>
    <property type="evidence" value="ECO:0007669"/>
    <property type="project" value="InterPro"/>
</dbReference>
<evidence type="ECO:0000256" key="1">
    <source>
        <dbReference type="ARBA" id="ARBA00005594"/>
    </source>
</evidence>
<evidence type="ECO:0000313" key="9">
    <source>
        <dbReference type="Proteomes" id="UP000033607"/>
    </source>
</evidence>
<organism evidence="8 9">
    <name type="scientific">Limnoraphis robusta CS-951</name>
    <dbReference type="NCBI Taxonomy" id="1637645"/>
    <lineage>
        <taxon>Bacteria</taxon>
        <taxon>Bacillati</taxon>
        <taxon>Cyanobacteriota</taxon>
        <taxon>Cyanophyceae</taxon>
        <taxon>Oscillatoriophycideae</taxon>
        <taxon>Oscillatoriales</taxon>
        <taxon>Sirenicapillariaceae</taxon>
        <taxon>Limnoraphis</taxon>
    </lineage>
</organism>
<dbReference type="EMBL" id="LATL02000088">
    <property type="protein sequence ID" value="KKD39167.1"/>
    <property type="molecule type" value="Genomic_DNA"/>
</dbReference>
<dbReference type="GO" id="GO:0004814">
    <property type="term" value="F:arginine-tRNA ligase activity"/>
    <property type="evidence" value="ECO:0007669"/>
    <property type="project" value="UniProtKB-EC"/>
</dbReference>
<dbReference type="PANTHER" id="PTHR11956:SF5">
    <property type="entry name" value="ARGININE--TRNA LIGASE, CYTOPLASMIC"/>
    <property type="match status" value="1"/>
</dbReference>
<dbReference type="OrthoDB" id="9805987at2"/>
<evidence type="ECO:0000313" key="8">
    <source>
        <dbReference type="EMBL" id="KKD39167.1"/>
    </source>
</evidence>
<comment type="caution">
    <text evidence="8">The sequence shown here is derived from an EMBL/GenBank/DDBJ whole genome shotgun (WGS) entry which is preliminary data.</text>
</comment>
<evidence type="ECO:0000256" key="4">
    <source>
        <dbReference type="ARBA" id="ARBA00022741"/>
    </source>
</evidence>
<dbReference type="AlphaFoldDB" id="A0A0F5YKJ1"/>
<dbReference type="PANTHER" id="PTHR11956">
    <property type="entry name" value="ARGINYL-TRNA SYNTHETASE"/>
    <property type="match status" value="1"/>
</dbReference>
<dbReference type="InterPro" id="IPR001278">
    <property type="entry name" value="Arg-tRNA-ligase"/>
</dbReference>
<dbReference type="InterPro" id="IPR014729">
    <property type="entry name" value="Rossmann-like_a/b/a_fold"/>
</dbReference>
<evidence type="ECO:0000259" key="7">
    <source>
        <dbReference type="SMART" id="SM00836"/>
    </source>
</evidence>
<dbReference type="Pfam" id="PF05746">
    <property type="entry name" value="DALR_1"/>
    <property type="match status" value="1"/>
</dbReference>
<dbReference type="Gene3D" id="3.40.50.620">
    <property type="entry name" value="HUPs"/>
    <property type="match status" value="1"/>
</dbReference>
<dbReference type="PATRIC" id="fig|1637645.4.peg.1765"/>
<feature type="domain" description="DALR anticodon binding" evidence="7">
    <location>
        <begin position="249"/>
        <end position="359"/>
    </location>
</feature>
<dbReference type="Gene3D" id="1.10.730.10">
    <property type="entry name" value="Isoleucyl-tRNA Synthetase, Domain 1"/>
    <property type="match status" value="1"/>
</dbReference>
<dbReference type="SUPFAM" id="SSF52374">
    <property type="entry name" value="Nucleotidylyl transferase"/>
    <property type="match status" value="1"/>
</dbReference>
<proteinExistence type="inferred from homology"/>
<evidence type="ECO:0000256" key="6">
    <source>
        <dbReference type="ARBA" id="ARBA00049339"/>
    </source>
</evidence>
<name>A0A0F5YKJ1_9CYAN</name>
<dbReference type="GO" id="GO:0005524">
    <property type="term" value="F:ATP binding"/>
    <property type="evidence" value="ECO:0007669"/>
    <property type="project" value="UniProtKB-KW"/>
</dbReference>
<accession>A0A0F5YKJ1</accession>
<dbReference type="Proteomes" id="UP000033607">
    <property type="component" value="Unassembled WGS sequence"/>
</dbReference>
<evidence type="ECO:0000256" key="3">
    <source>
        <dbReference type="ARBA" id="ARBA00022598"/>
    </source>
</evidence>
<keyword evidence="4" id="KW-0547">Nucleotide-binding</keyword>
<dbReference type="EC" id="6.1.1.19" evidence="2"/>
<dbReference type="SMART" id="SM00836">
    <property type="entry name" value="DALR_1"/>
    <property type="match status" value="1"/>
</dbReference>
<comment type="similarity">
    <text evidence="1">Belongs to the class-I aminoacyl-tRNA synthetase family.</text>
</comment>
<dbReference type="SUPFAM" id="SSF47323">
    <property type="entry name" value="Anticodon-binding domain of a subclass of class I aminoacyl-tRNA synthetases"/>
    <property type="match status" value="1"/>
</dbReference>
<evidence type="ECO:0000256" key="5">
    <source>
        <dbReference type="ARBA" id="ARBA00022840"/>
    </source>
</evidence>
<dbReference type="InterPro" id="IPR008909">
    <property type="entry name" value="DALR_anticod-bd"/>
</dbReference>
<dbReference type="RefSeq" id="WP_046277382.1">
    <property type="nucleotide sequence ID" value="NZ_LATL02000088.1"/>
</dbReference>
<comment type="catalytic activity">
    <reaction evidence="6">
        <text>tRNA(Arg) + L-arginine + ATP = L-arginyl-tRNA(Arg) + AMP + diphosphate</text>
        <dbReference type="Rhea" id="RHEA:20301"/>
        <dbReference type="Rhea" id="RHEA-COMP:9658"/>
        <dbReference type="Rhea" id="RHEA-COMP:9673"/>
        <dbReference type="ChEBI" id="CHEBI:30616"/>
        <dbReference type="ChEBI" id="CHEBI:32682"/>
        <dbReference type="ChEBI" id="CHEBI:33019"/>
        <dbReference type="ChEBI" id="CHEBI:78442"/>
        <dbReference type="ChEBI" id="CHEBI:78513"/>
        <dbReference type="ChEBI" id="CHEBI:456215"/>
        <dbReference type="EC" id="6.1.1.19"/>
    </reaction>
</comment>
<keyword evidence="5" id="KW-0067">ATP-binding</keyword>